<protein>
    <recommendedName>
        <fullName evidence="4">Major facilitator superfamily (MFS) profile domain-containing protein</fullName>
    </recommendedName>
</protein>
<organism evidence="2 3">
    <name type="scientific">Apilactobacillus ozensis DSM 23829 = JCM 17196</name>
    <dbReference type="NCBI Taxonomy" id="1423781"/>
    <lineage>
        <taxon>Bacteria</taxon>
        <taxon>Bacillati</taxon>
        <taxon>Bacillota</taxon>
        <taxon>Bacilli</taxon>
        <taxon>Lactobacillales</taxon>
        <taxon>Lactobacillaceae</taxon>
        <taxon>Apilactobacillus</taxon>
    </lineage>
</organism>
<dbReference type="SUPFAM" id="SSF103473">
    <property type="entry name" value="MFS general substrate transporter"/>
    <property type="match status" value="1"/>
</dbReference>
<dbReference type="Proteomes" id="UP000052012">
    <property type="component" value="Unassembled WGS sequence"/>
</dbReference>
<dbReference type="AlphaFoldDB" id="A0A0R2ALA9"/>
<name>A0A0R2ALA9_9LACO</name>
<keyword evidence="1" id="KW-0812">Transmembrane</keyword>
<feature type="transmembrane region" description="Helical" evidence="1">
    <location>
        <begin position="31"/>
        <end position="55"/>
    </location>
</feature>
<keyword evidence="1" id="KW-0472">Membrane</keyword>
<comment type="caution">
    <text evidence="2">The sequence shown here is derived from an EMBL/GenBank/DDBJ whole genome shotgun (WGS) entry which is preliminary data.</text>
</comment>
<accession>A0A0R2ALA9</accession>
<dbReference type="PATRIC" id="fig|1423781.4.peg.663"/>
<reference evidence="2 3" key="1">
    <citation type="journal article" date="2015" name="Genome Announc.">
        <title>Expanding the biotechnology potential of lactobacilli through comparative genomics of 213 strains and associated genera.</title>
        <authorList>
            <person name="Sun Z."/>
            <person name="Harris H.M."/>
            <person name="McCann A."/>
            <person name="Guo C."/>
            <person name="Argimon S."/>
            <person name="Zhang W."/>
            <person name="Yang X."/>
            <person name="Jeffery I.B."/>
            <person name="Cooney J.C."/>
            <person name="Kagawa T.F."/>
            <person name="Liu W."/>
            <person name="Song Y."/>
            <person name="Salvetti E."/>
            <person name="Wrobel A."/>
            <person name="Rasinkangas P."/>
            <person name="Parkhill J."/>
            <person name="Rea M.C."/>
            <person name="O'Sullivan O."/>
            <person name="Ritari J."/>
            <person name="Douillard F.P."/>
            <person name="Paul Ross R."/>
            <person name="Yang R."/>
            <person name="Briner A.E."/>
            <person name="Felis G.E."/>
            <person name="de Vos W.M."/>
            <person name="Barrangou R."/>
            <person name="Klaenhammer T.R."/>
            <person name="Caufield P.W."/>
            <person name="Cui Y."/>
            <person name="Zhang H."/>
            <person name="O'Toole P.W."/>
        </authorList>
    </citation>
    <scope>NUCLEOTIDE SEQUENCE [LARGE SCALE GENOMIC DNA]</scope>
    <source>
        <strain evidence="2 3">DSM 23829</strain>
    </source>
</reference>
<dbReference type="InterPro" id="IPR036259">
    <property type="entry name" value="MFS_trans_sf"/>
</dbReference>
<evidence type="ECO:0000313" key="3">
    <source>
        <dbReference type="Proteomes" id="UP000052012"/>
    </source>
</evidence>
<evidence type="ECO:0008006" key="4">
    <source>
        <dbReference type="Google" id="ProtNLM"/>
    </source>
</evidence>
<dbReference type="Gene3D" id="1.20.1250.20">
    <property type="entry name" value="MFS general substrate transporter like domains"/>
    <property type="match status" value="1"/>
</dbReference>
<sequence>MMLFLGAFFVSKANAKINALIIEMTEPDMLATVSGTITSMAMIAVPAGTITVGVLYNVVSPIVTYLFGMVVLIIALGCAVFSKSNA</sequence>
<evidence type="ECO:0000313" key="2">
    <source>
        <dbReference type="EMBL" id="KRM67498.1"/>
    </source>
</evidence>
<feature type="transmembrane region" description="Helical" evidence="1">
    <location>
        <begin position="62"/>
        <end position="82"/>
    </location>
</feature>
<evidence type="ECO:0000256" key="1">
    <source>
        <dbReference type="SAM" id="Phobius"/>
    </source>
</evidence>
<dbReference type="EMBL" id="AYYQ01000036">
    <property type="protein sequence ID" value="KRM67498.1"/>
    <property type="molecule type" value="Genomic_DNA"/>
</dbReference>
<dbReference type="STRING" id="1423781.FD06_GL000649"/>
<proteinExistence type="predicted"/>
<gene>
    <name evidence="2" type="ORF">FD06_GL000649</name>
</gene>
<keyword evidence="1" id="KW-1133">Transmembrane helix</keyword>
<keyword evidence="3" id="KW-1185">Reference proteome</keyword>